<feature type="transmembrane region" description="Helical" evidence="5">
    <location>
        <begin position="198"/>
        <end position="224"/>
    </location>
</feature>
<evidence type="ECO:0000256" key="5">
    <source>
        <dbReference type="SAM" id="Phobius"/>
    </source>
</evidence>
<sequence length="284" mass="31923">MFAVVKLGVTKRKSPIYIISAANILCDCIQLILAIGYLVPSILADSWLFKGDRNNGFVQFLGAVFLFCWYYGSVAQILMAVNRLVVVCMPSIRFFTFQNVLIIVIILFPLAVFVTWISQYVSPCCQFTFDHVVLSYSYTPKGDIPNYSNMYIDLPLNSTSSAICAICYIYIIVFVWKMSHLYKTEHSGSGRRLREYKYALQFCAISIFYLTAWVTFRVFPILIGTSGVEYFVVISACVSINASANAVVYITSNAEVQKVLSTSKQSSVVPASTLSHHERTKTHT</sequence>
<feature type="transmembrane region" description="Helical" evidence="5">
    <location>
        <begin position="94"/>
        <end position="117"/>
    </location>
</feature>
<evidence type="ECO:0000256" key="4">
    <source>
        <dbReference type="ARBA" id="ARBA00023136"/>
    </source>
</evidence>
<feature type="domain" description="G-protein coupled receptors family 1 profile" evidence="6">
    <location>
        <begin position="1"/>
        <end position="249"/>
    </location>
</feature>
<accession>A0A016UDW2</accession>
<dbReference type="Pfam" id="PF10328">
    <property type="entry name" value="7TM_GPCR_Srx"/>
    <property type="match status" value="1"/>
</dbReference>
<proteinExistence type="predicted"/>
<feature type="transmembrane region" description="Helical" evidence="5">
    <location>
        <begin position="230"/>
        <end position="250"/>
    </location>
</feature>
<dbReference type="PANTHER" id="PTHR22718:SF11">
    <property type="entry name" value="7TM GPCR SERPENTINE RECEPTOR CLASS X (SRX) DOMAIN-CONTAINING PROTEIN"/>
    <property type="match status" value="1"/>
</dbReference>
<dbReference type="Gene3D" id="1.20.1070.10">
    <property type="entry name" value="Rhodopsin 7-helix transmembrane proteins"/>
    <property type="match status" value="1"/>
</dbReference>
<evidence type="ECO:0000313" key="8">
    <source>
        <dbReference type="Proteomes" id="UP000024635"/>
    </source>
</evidence>
<feature type="transmembrane region" description="Helical" evidence="5">
    <location>
        <begin position="159"/>
        <end position="177"/>
    </location>
</feature>
<protein>
    <recommendedName>
        <fullName evidence="6">G-protein coupled receptors family 1 profile domain-containing protein</fullName>
    </recommendedName>
</protein>
<evidence type="ECO:0000259" key="6">
    <source>
        <dbReference type="PROSITE" id="PS50262"/>
    </source>
</evidence>
<dbReference type="OrthoDB" id="5846501at2759"/>
<dbReference type="Proteomes" id="UP000024635">
    <property type="component" value="Unassembled WGS sequence"/>
</dbReference>
<dbReference type="PANTHER" id="PTHR22718">
    <property type="entry name" value="SERPENTINE RECEPTOR, CLASS X"/>
    <property type="match status" value="1"/>
</dbReference>
<dbReference type="InterPro" id="IPR019430">
    <property type="entry name" value="7TM_GPCR_serpentine_rcpt_Srx"/>
</dbReference>
<evidence type="ECO:0000256" key="2">
    <source>
        <dbReference type="ARBA" id="ARBA00022692"/>
    </source>
</evidence>
<keyword evidence="2 5" id="KW-0812">Transmembrane</keyword>
<comment type="caution">
    <text evidence="7">The sequence shown here is derived from an EMBL/GenBank/DDBJ whole genome shotgun (WGS) entry which is preliminary data.</text>
</comment>
<gene>
    <name evidence="7" type="primary">Acey_s0043.g756</name>
    <name evidence="7" type="ORF">Y032_0043g756</name>
</gene>
<dbReference type="PROSITE" id="PS50262">
    <property type="entry name" value="G_PROTEIN_RECEP_F1_2"/>
    <property type="match status" value="1"/>
</dbReference>
<dbReference type="SUPFAM" id="SSF81321">
    <property type="entry name" value="Family A G protein-coupled receptor-like"/>
    <property type="match status" value="1"/>
</dbReference>
<comment type="subcellular location">
    <subcellularLocation>
        <location evidence="1">Membrane</location>
    </subcellularLocation>
</comment>
<feature type="transmembrane region" description="Helical" evidence="5">
    <location>
        <begin position="16"/>
        <end position="39"/>
    </location>
</feature>
<dbReference type="GO" id="GO:0016020">
    <property type="term" value="C:membrane"/>
    <property type="evidence" value="ECO:0007669"/>
    <property type="project" value="UniProtKB-SubCell"/>
</dbReference>
<evidence type="ECO:0000256" key="1">
    <source>
        <dbReference type="ARBA" id="ARBA00004370"/>
    </source>
</evidence>
<dbReference type="InterPro" id="IPR017452">
    <property type="entry name" value="GPCR_Rhodpsn_7TM"/>
</dbReference>
<dbReference type="EMBL" id="JARK01001379">
    <property type="protein sequence ID" value="EYC13509.1"/>
    <property type="molecule type" value="Genomic_DNA"/>
</dbReference>
<name>A0A016UDW2_9BILA</name>
<organism evidence="7 8">
    <name type="scientific">Ancylostoma ceylanicum</name>
    <dbReference type="NCBI Taxonomy" id="53326"/>
    <lineage>
        <taxon>Eukaryota</taxon>
        <taxon>Metazoa</taxon>
        <taxon>Ecdysozoa</taxon>
        <taxon>Nematoda</taxon>
        <taxon>Chromadorea</taxon>
        <taxon>Rhabditida</taxon>
        <taxon>Rhabditina</taxon>
        <taxon>Rhabditomorpha</taxon>
        <taxon>Strongyloidea</taxon>
        <taxon>Ancylostomatidae</taxon>
        <taxon>Ancylostomatinae</taxon>
        <taxon>Ancylostoma</taxon>
    </lineage>
</organism>
<reference evidence="8" key="1">
    <citation type="journal article" date="2015" name="Nat. Genet.">
        <title>The genome and transcriptome of the zoonotic hookworm Ancylostoma ceylanicum identify infection-specific gene families.</title>
        <authorList>
            <person name="Schwarz E.M."/>
            <person name="Hu Y."/>
            <person name="Antoshechkin I."/>
            <person name="Miller M.M."/>
            <person name="Sternberg P.W."/>
            <person name="Aroian R.V."/>
        </authorList>
    </citation>
    <scope>NUCLEOTIDE SEQUENCE</scope>
    <source>
        <strain evidence="8">HY135</strain>
    </source>
</reference>
<keyword evidence="4 5" id="KW-0472">Membrane</keyword>
<keyword evidence="8" id="KW-1185">Reference proteome</keyword>
<dbReference type="AlphaFoldDB" id="A0A016UDW2"/>
<evidence type="ECO:0000313" key="7">
    <source>
        <dbReference type="EMBL" id="EYC13509.1"/>
    </source>
</evidence>
<keyword evidence="3 5" id="KW-1133">Transmembrane helix</keyword>
<feature type="transmembrane region" description="Helical" evidence="5">
    <location>
        <begin position="59"/>
        <end position="82"/>
    </location>
</feature>
<evidence type="ECO:0000256" key="3">
    <source>
        <dbReference type="ARBA" id="ARBA00022989"/>
    </source>
</evidence>